<feature type="compositionally biased region" description="Polar residues" evidence="1">
    <location>
        <begin position="144"/>
        <end position="158"/>
    </location>
</feature>
<sequence>MFMRLKDGEPKPPPPPELHPWVIEAHRASDYYSANPVRPQLFSLDGTSLRQVDKNVNPFSRGDVIAFTFTVSFIVGQDHWAPYLVPLELIRVLAGSPLPSSDFSIPTVGGRPALTEGDIIGAMASENGRTTTPVLRSVNNELPLSQDLQTPSGESVSLAQRVHGPRHAPHDLSDVTNVQRSPPSHPRNFPQPSDIADVRHSSQENDSDTATSQTSSTLTTPLSTATASPVSTSAGSLKRKRDENGIPVKDWKADGNDYRRASNGEPSPRRMRRTAATRGRR</sequence>
<evidence type="ECO:0000313" key="3">
    <source>
        <dbReference type="Proteomes" id="UP000256964"/>
    </source>
</evidence>
<evidence type="ECO:0000313" key="2">
    <source>
        <dbReference type="EMBL" id="RDX39467.1"/>
    </source>
</evidence>
<reference evidence="2 3" key="1">
    <citation type="journal article" date="2018" name="Biotechnol. Biofuels">
        <title>Integrative visual omics of the white-rot fungus Polyporus brumalis exposes the biotechnological potential of its oxidative enzymes for delignifying raw plant biomass.</title>
        <authorList>
            <person name="Miyauchi S."/>
            <person name="Rancon A."/>
            <person name="Drula E."/>
            <person name="Hage H."/>
            <person name="Chaduli D."/>
            <person name="Favel A."/>
            <person name="Grisel S."/>
            <person name="Henrissat B."/>
            <person name="Herpoel-Gimbert I."/>
            <person name="Ruiz-Duenas F.J."/>
            <person name="Chevret D."/>
            <person name="Hainaut M."/>
            <person name="Lin J."/>
            <person name="Wang M."/>
            <person name="Pangilinan J."/>
            <person name="Lipzen A."/>
            <person name="Lesage-Meessen L."/>
            <person name="Navarro D."/>
            <person name="Riley R."/>
            <person name="Grigoriev I.V."/>
            <person name="Zhou S."/>
            <person name="Raouche S."/>
            <person name="Rosso M.N."/>
        </authorList>
    </citation>
    <scope>NUCLEOTIDE SEQUENCE [LARGE SCALE GENOMIC DNA]</scope>
    <source>
        <strain evidence="2 3">BRFM 1820</strain>
    </source>
</reference>
<dbReference type="Proteomes" id="UP000256964">
    <property type="component" value="Unassembled WGS sequence"/>
</dbReference>
<gene>
    <name evidence="2" type="ORF">OH76DRAFT_1424309</name>
</gene>
<feature type="compositionally biased region" description="Basic and acidic residues" evidence="1">
    <location>
        <begin position="240"/>
        <end position="262"/>
    </location>
</feature>
<proteinExistence type="predicted"/>
<dbReference type="OrthoDB" id="2749284at2759"/>
<organism evidence="2 3">
    <name type="scientific">Lentinus brumalis</name>
    <dbReference type="NCBI Taxonomy" id="2498619"/>
    <lineage>
        <taxon>Eukaryota</taxon>
        <taxon>Fungi</taxon>
        <taxon>Dikarya</taxon>
        <taxon>Basidiomycota</taxon>
        <taxon>Agaricomycotina</taxon>
        <taxon>Agaricomycetes</taxon>
        <taxon>Polyporales</taxon>
        <taxon>Polyporaceae</taxon>
        <taxon>Lentinus</taxon>
    </lineage>
</organism>
<feature type="compositionally biased region" description="Low complexity" evidence="1">
    <location>
        <begin position="208"/>
        <end position="236"/>
    </location>
</feature>
<dbReference type="AlphaFoldDB" id="A0A371CGR3"/>
<name>A0A371CGR3_9APHY</name>
<protein>
    <submittedName>
        <fullName evidence="2">Uncharacterized protein</fullName>
    </submittedName>
</protein>
<evidence type="ECO:0000256" key="1">
    <source>
        <dbReference type="SAM" id="MobiDB-lite"/>
    </source>
</evidence>
<accession>A0A371CGR3</accession>
<feature type="compositionally biased region" description="Basic residues" evidence="1">
    <location>
        <begin position="269"/>
        <end position="281"/>
    </location>
</feature>
<feature type="region of interest" description="Disordered" evidence="1">
    <location>
        <begin position="144"/>
        <end position="281"/>
    </location>
</feature>
<dbReference type="EMBL" id="KZ857839">
    <property type="protein sequence ID" value="RDX39467.1"/>
    <property type="molecule type" value="Genomic_DNA"/>
</dbReference>
<keyword evidence="3" id="KW-1185">Reference proteome</keyword>